<dbReference type="PANTHER" id="PTHR30061">
    <property type="entry name" value="MALTOSE-BINDING PERIPLASMIC PROTEIN"/>
    <property type="match status" value="1"/>
</dbReference>
<reference evidence="4 5" key="1">
    <citation type="journal article" date="2017" name="Int. J. Syst. Evol. Microbiol.">
        <title>Pseudokineococcus basanitobsidens sp. nov., isolated from volcanic rock.</title>
        <authorList>
            <person name="Lee D.W."/>
            <person name="Park M.Y."/>
            <person name="Kim J.J."/>
            <person name="Kim B.S."/>
        </authorList>
    </citation>
    <scope>NUCLEOTIDE SEQUENCE [LARGE SCALE GENOMIC DNA]</scope>
    <source>
        <strain evidence="4 5">DSM 103726</strain>
    </source>
</reference>
<dbReference type="PANTHER" id="PTHR30061:SF50">
    <property type="entry name" value="MALTOSE_MALTODEXTRIN-BINDING PERIPLASMIC PROTEIN"/>
    <property type="match status" value="1"/>
</dbReference>
<sequence>MDDNRFQEMAPVVEDFQQETGTAVELVRKSTEDIGPDFVAQVPTGEGPDMILSAHDGLGEWVTNGVVAPVELGDAWDDMSPVAAAAMAYDGQYYGVPLSLENVALVRNNDLQAETTATTFDELVQEAKGAGTDFSVVIQQGEESDPYHLYPLQTSFGAPVFEQNADGSYTSELALGGEGGHRFAQYLKKLGDEGVLDISVDGAKAGQAFADGQAPYIITGPWGIPDMTEQGIDFSVLPIPPAGDEPSRPFVGVQGVFVSAKSDDPLLASQFVNYLATEEAQDTLYEASHRTPALAASAQKVDDPVVAGFNEAGADGAPTPAIPEMSAVWGFWGTTEAQIISGQVAPEEGWDQMVANIQSTIEAG</sequence>
<dbReference type="RefSeq" id="WP_339574178.1">
    <property type="nucleotide sequence ID" value="NZ_JBBIAA010000004.1"/>
</dbReference>
<evidence type="ECO:0000256" key="3">
    <source>
        <dbReference type="ARBA" id="ARBA00022729"/>
    </source>
</evidence>
<dbReference type="Proteomes" id="UP001387100">
    <property type="component" value="Unassembled WGS sequence"/>
</dbReference>
<dbReference type="EMBL" id="JBBIAA010000004">
    <property type="protein sequence ID" value="MEJ5944793.1"/>
    <property type="molecule type" value="Genomic_DNA"/>
</dbReference>
<organism evidence="4 5">
    <name type="scientific">Pseudokineococcus basanitobsidens</name>
    <dbReference type="NCBI Taxonomy" id="1926649"/>
    <lineage>
        <taxon>Bacteria</taxon>
        <taxon>Bacillati</taxon>
        <taxon>Actinomycetota</taxon>
        <taxon>Actinomycetes</taxon>
        <taxon>Kineosporiales</taxon>
        <taxon>Kineosporiaceae</taxon>
        <taxon>Pseudokineococcus</taxon>
    </lineage>
</organism>
<name>A0ABU8RIE8_9ACTN</name>
<evidence type="ECO:0000313" key="4">
    <source>
        <dbReference type="EMBL" id="MEJ5944793.1"/>
    </source>
</evidence>
<evidence type="ECO:0000256" key="2">
    <source>
        <dbReference type="ARBA" id="ARBA00022448"/>
    </source>
</evidence>
<dbReference type="InterPro" id="IPR006059">
    <property type="entry name" value="SBP"/>
</dbReference>
<keyword evidence="5" id="KW-1185">Reference proteome</keyword>
<comment type="caution">
    <text evidence="4">The sequence shown here is derived from an EMBL/GenBank/DDBJ whole genome shotgun (WGS) entry which is preliminary data.</text>
</comment>
<proteinExistence type="inferred from homology"/>
<keyword evidence="3" id="KW-0732">Signal</keyword>
<accession>A0ABU8RIE8</accession>
<keyword evidence="2" id="KW-0813">Transport</keyword>
<gene>
    <name evidence="4" type="ORF">WDZ17_05735</name>
</gene>
<evidence type="ECO:0000313" key="5">
    <source>
        <dbReference type="Proteomes" id="UP001387100"/>
    </source>
</evidence>
<dbReference type="Gene3D" id="3.40.190.10">
    <property type="entry name" value="Periplasmic binding protein-like II"/>
    <property type="match status" value="2"/>
</dbReference>
<dbReference type="Pfam" id="PF13416">
    <property type="entry name" value="SBP_bac_8"/>
    <property type="match status" value="1"/>
</dbReference>
<evidence type="ECO:0000256" key="1">
    <source>
        <dbReference type="ARBA" id="ARBA00008520"/>
    </source>
</evidence>
<dbReference type="SUPFAM" id="SSF53850">
    <property type="entry name" value="Periplasmic binding protein-like II"/>
    <property type="match status" value="1"/>
</dbReference>
<protein>
    <submittedName>
        <fullName evidence="4">Extracellular solute-binding protein</fullName>
    </submittedName>
</protein>
<comment type="similarity">
    <text evidence="1">Belongs to the bacterial solute-binding protein 1 family.</text>
</comment>